<dbReference type="NCBIfam" id="TIGR01451">
    <property type="entry name" value="B_ant_repeat"/>
    <property type="match status" value="1"/>
</dbReference>
<dbReference type="AlphaFoldDB" id="A0A6M0RCN2"/>
<dbReference type="InterPro" id="IPR047589">
    <property type="entry name" value="DUF11_rpt"/>
</dbReference>
<protein>
    <recommendedName>
        <fullName evidence="1">DUF11 domain-containing protein</fullName>
    </recommendedName>
</protein>
<sequence length="130" mass="13646">TLNDTLPDGLSYVNDSLTIDGTDSTDPITAINLNTIAPNTTSTIKFTANVNSNPTTGDKYTNSATLSYTFKSPDNTDLSSSVSSTNSIYSNSVVITPTISISDKSSNAIEHVVAVGNTVQYTISVKNTSL</sequence>
<evidence type="ECO:0000259" key="1">
    <source>
        <dbReference type="Pfam" id="PF01345"/>
    </source>
</evidence>
<feature type="non-terminal residue" evidence="2">
    <location>
        <position position="130"/>
    </location>
</feature>
<dbReference type="Proteomes" id="UP000473885">
    <property type="component" value="Unassembled WGS sequence"/>
</dbReference>
<evidence type="ECO:0000313" key="2">
    <source>
        <dbReference type="EMBL" id="NEZ48036.1"/>
    </source>
</evidence>
<dbReference type="EMBL" id="SXDP01000033">
    <property type="protein sequence ID" value="NEZ48036.1"/>
    <property type="molecule type" value="Genomic_DNA"/>
</dbReference>
<proteinExistence type="predicted"/>
<reference evidence="2 3" key="1">
    <citation type="submission" date="2019-04" db="EMBL/GenBank/DDBJ databases">
        <title>Genome sequencing of Clostridium botulinum Groups I-IV and Clostridium butyricum.</title>
        <authorList>
            <person name="Brunt J."/>
            <person name="Van Vliet A.H.M."/>
            <person name="Stringer S.C."/>
            <person name="Carter A.T."/>
            <person name="Peck M.W."/>
        </authorList>
    </citation>
    <scope>NUCLEOTIDE SEQUENCE [LARGE SCALE GENOMIC DNA]</scope>
    <source>
        <strain evidence="2 3">IFR 18/094</strain>
    </source>
</reference>
<evidence type="ECO:0000313" key="3">
    <source>
        <dbReference type="Proteomes" id="UP000473885"/>
    </source>
</evidence>
<accession>A0A6M0RCN2</accession>
<name>A0A6M0RCN2_9CLOT</name>
<feature type="non-terminal residue" evidence="2">
    <location>
        <position position="1"/>
    </location>
</feature>
<gene>
    <name evidence="2" type="ORF">FDF74_12815</name>
</gene>
<dbReference type="InterPro" id="IPR051172">
    <property type="entry name" value="Chlamydia_OmcB"/>
</dbReference>
<keyword evidence="3" id="KW-1185">Reference proteome</keyword>
<feature type="domain" description="DUF11" evidence="1">
    <location>
        <begin position="1"/>
        <end position="82"/>
    </location>
</feature>
<dbReference type="Pfam" id="PF01345">
    <property type="entry name" value="DUF11"/>
    <property type="match status" value="1"/>
</dbReference>
<dbReference type="PANTHER" id="PTHR34819:SF3">
    <property type="entry name" value="CELL SURFACE PROTEIN"/>
    <property type="match status" value="1"/>
</dbReference>
<dbReference type="InterPro" id="IPR001434">
    <property type="entry name" value="OmcB-like_DUF11"/>
</dbReference>
<comment type="caution">
    <text evidence="2">The sequence shown here is derived from an EMBL/GenBank/DDBJ whole genome shotgun (WGS) entry which is preliminary data.</text>
</comment>
<dbReference type="PANTHER" id="PTHR34819">
    <property type="entry name" value="LARGE CYSTEINE-RICH PERIPLASMIC PROTEIN OMCB"/>
    <property type="match status" value="1"/>
</dbReference>
<organism evidence="2 3">
    <name type="scientific">Clostridium niameyense</name>
    <dbReference type="NCBI Taxonomy" id="1622073"/>
    <lineage>
        <taxon>Bacteria</taxon>
        <taxon>Bacillati</taxon>
        <taxon>Bacillota</taxon>
        <taxon>Clostridia</taxon>
        <taxon>Eubacteriales</taxon>
        <taxon>Clostridiaceae</taxon>
        <taxon>Clostridium</taxon>
    </lineage>
</organism>